<dbReference type="RefSeq" id="WP_066383195.1">
    <property type="nucleotide sequence ID" value="NZ_CP022572.1"/>
</dbReference>
<dbReference type="AlphaFoldDB" id="A0A3Q9QVE5"/>
<sequence>MEILDFGAWFQNFLLIISGFLVLFLLLLVYTNKYIANKVNQIEQKEDSGEPFTEFQQRN</sequence>
<dbReference type="KEGG" id="nmk:CHR53_16075"/>
<feature type="transmembrane region" description="Helical" evidence="1">
    <location>
        <begin position="6"/>
        <end position="30"/>
    </location>
</feature>
<dbReference type="Proteomes" id="UP000282892">
    <property type="component" value="Chromosome"/>
</dbReference>
<evidence type="ECO:0000256" key="1">
    <source>
        <dbReference type="SAM" id="Phobius"/>
    </source>
</evidence>
<dbReference type="EMBL" id="CP022572">
    <property type="protein sequence ID" value="AZU62659.1"/>
    <property type="molecule type" value="Genomic_DNA"/>
</dbReference>
<keyword evidence="1" id="KW-1133">Transmembrane helix</keyword>
<gene>
    <name evidence="2" type="ORF">CHR53_16075</name>
</gene>
<keyword evidence="3" id="KW-1185">Reference proteome</keyword>
<organism evidence="2 3">
    <name type="scientific">Neobacillus mesonae</name>
    <dbReference type="NCBI Taxonomy" id="1193713"/>
    <lineage>
        <taxon>Bacteria</taxon>
        <taxon>Bacillati</taxon>
        <taxon>Bacillota</taxon>
        <taxon>Bacilli</taxon>
        <taxon>Bacillales</taxon>
        <taxon>Bacillaceae</taxon>
        <taxon>Neobacillus</taxon>
    </lineage>
</organism>
<proteinExistence type="predicted"/>
<keyword evidence="1" id="KW-0472">Membrane</keyword>
<accession>A0A3Q9QVE5</accession>
<keyword evidence="1" id="KW-0812">Transmembrane</keyword>
<reference evidence="2 3" key="1">
    <citation type="submission" date="2017-07" db="EMBL/GenBank/DDBJ databases">
        <title>The complete genome sequence of Bacillus mesonae strain H20-5, an efficient strain improving plant abiotic stress resistance.</title>
        <authorList>
            <person name="Kim S.Y."/>
            <person name="Song H."/>
            <person name="Sang M.K."/>
            <person name="Weon H.-Y."/>
            <person name="Song J."/>
        </authorList>
    </citation>
    <scope>NUCLEOTIDE SEQUENCE [LARGE SCALE GENOMIC DNA]</scope>
    <source>
        <strain evidence="2 3">H20-5</strain>
    </source>
</reference>
<name>A0A3Q9QVE5_9BACI</name>
<protein>
    <submittedName>
        <fullName evidence="2">Uncharacterized protein</fullName>
    </submittedName>
</protein>
<evidence type="ECO:0000313" key="3">
    <source>
        <dbReference type="Proteomes" id="UP000282892"/>
    </source>
</evidence>
<evidence type="ECO:0000313" key="2">
    <source>
        <dbReference type="EMBL" id="AZU62659.1"/>
    </source>
</evidence>